<dbReference type="EMBL" id="JABXXO010000008">
    <property type="protein sequence ID" value="KAF7771668.1"/>
    <property type="molecule type" value="Genomic_DNA"/>
</dbReference>
<dbReference type="Pfam" id="PF13489">
    <property type="entry name" value="Methyltransf_23"/>
    <property type="match status" value="1"/>
</dbReference>
<protein>
    <recommendedName>
        <fullName evidence="3">Methyltransferase domain-containing protein</fullName>
    </recommendedName>
</protein>
<gene>
    <name evidence="1" type="ORF">Agabi119p4_5979</name>
</gene>
<name>A0A8H7F120_AGABI</name>
<evidence type="ECO:0008006" key="3">
    <source>
        <dbReference type="Google" id="ProtNLM"/>
    </source>
</evidence>
<comment type="caution">
    <text evidence="1">The sequence shown here is derived from an EMBL/GenBank/DDBJ whole genome shotgun (WGS) entry which is preliminary data.</text>
</comment>
<dbReference type="InterPro" id="IPR029063">
    <property type="entry name" value="SAM-dependent_MTases_sf"/>
</dbReference>
<dbReference type="Proteomes" id="UP000629468">
    <property type="component" value="Unassembled WGS sequence"/>
</dbReference>
<evidence type="ECO:0000313" key="1">
    <source>
        <dbReference type="EMBL" id="KAF7771668.1"/>
    </source>
</evidence>
<organism evidence="1 2">
    <name type="scientific">Agaricus bisporus var. burnettii</name>
    <dbReference type="NCBI Taxonomy" id="192524"/>
    <lineage>
        <taxon>Eukaryota</taxon>
        <taxon>Fungi</taxon>
        <taxon>Dikarya</taxon>
        <taxon>Basidiomycota</taxon>
        <taxon>Agaricomycotina</taxon>
        <taxon>Agaricomycetes</taxon>
        <taxon>Agaricomycetidae</taxon>
        <taxon>Agaricales</taxon>
        <taxon>Agaricineae</taxon>
        <taxon>Agaricaceae</taxon>
        <taxon>Agaricus</taxon>
    </lineage>
</organism>
<dbReference type="AlphaFoldDB" id="A0A8H7F120"/>
<dbReference type="Gene3D" id="3.40.50.150">
    <property type="entry name" value="Vaccinia Virus protein VP39"/>
    <property type="match status" value="1"/>
</dbReference>
<dbReference type="PANTHER" id="PTHR43591">
    <property type="entry name" value="METHYLTRANSFERASE"/>
    <property type="match status" value="1"/>
</dbReference>
<proteinExistence type="predicted"/>
<dbReference type="GO" id="GO:0008168">
    <property type="term" value="F:methyltransferase activity"/>
    <property type="evidence" value="ECO:0007669"/>
    <property type="project" value="TreeGrafter"/>
</dbReference>
<dbReference type="PANTHER" id="PTHR43591:SF24">
    <property type="entry name" value="2-METHOXY-6-POLYPRENYL-1,4-BENZOQUINOL METHYLASE, MITOCHONDRIAL"/>
    <property type="match status" value="1"/>
</dbReference>
<evidence type="ECO:0000313" key="2">
    <source>
        <dbReference type="Proteomes" id="UP000629468"/>
    </source>
</evidence>
<dbReference type="SUPFAM" id="SSF53335">
    <property type="entry name" value="S-adenosyl-L-methionine-dependent methyltransferases"/>
    <property type="match status" value="1"/>
</dbReference>
<accession>A0A8H7F120</accession>
<reference evidence="1 2" key="1">
    <citation type="journal article" name="Sci. Rep.">
        <title>Telomere-to-telomere assembled and centromere annotated genomes of the two main subspecies of the button mushroom Agaricus bisporus reveal especially polymorphic chromosome ends.</title>
        <authorList>
            <person name="Sonnenberg A.S.M."/>
            <person name="Sedaghat-Telgerd N."/>
            <person name="Lavrijssen B."/>
            <person name="Ohm R.A."/>
            <person name="Hendrickx P.M."/>
            <person name="Scholtmeijer K."/>
            <person name="Baars J.J.P."/>
            <person name="van Peer A."/>
        </authorList>
    </citation>
    <scope>NUCLEOTIDE SEQUENCE [LARGE SCALE GENOMIC DNA]</scope>
    <source>
        <strain evidence="1 2">H119_p4</strain>
    </source>
</reference>
<sequence length="294" mass="32882">MSGATASSDSRFYISEASDHKYVLPSDYEEKRRLDIQSKAVNELFDNKLIRAPIELKEGDTVLDSGTGSGHWLLSLSKQVPSTINLIGINISSQIFPSPEITPPNATFTQLSITSLPPSWSNTITLIHQRLLLAALQLPEWKIAVNSMYQSLVPGGYVQLFEPIADFISPSEEIRKHKAWAIRANLVAGIRNIDLNVIQRIPAWLEEAGFVDVQIEKRGLPLGSWGGDLGKWGLEASMGFWPAMKDAFMKVDKSGLIANEEEYDEVVKDLRKKCEETPGTYFEYWVFVARKPVV</sequence>